<comment type="similarity">
    <text evidence="5 18">Belongs to the CDS family.</text>
</comment>
<keyword evidence="14" id="KW-0443">Lipid metabolism</keyword>
<evidence type="ECO:0000256" key="8">
    <source>
        <dbReference type="ARBA" id="ARBA00022475"/>
    </source>
</evidence>
<evidence type="ECO:0000256" key="16">
    <source>
        <dbReference type="ARBA" id="ARBA00023209"/>
    </source>
</evidence>
<dbReference type="PROSITE" id="PS01315">
    <property type="entry name" value="CDS"/>
    <property type="match status" value="1"/>
</dbReference>
<dbReference type="RefSeq" id="WP_012858007.1">
    <property type="nucleotide sequence ID" value="NC_013512.1"/>
</dbReference>
<evidence type="ECO:0000256" key="6">
    <source>
        <dbReference type="ARBA" id="ARBA00012487"/>
    </source>
</evidence>
<comment type="pathway">
    <text evidence="4">Lipid metabolism.</text>
</comment>
<keyword evidence="11 18" id="KW-0812">Transmembrane</keyword>
<keyword evidence="10 18" id="KW-0808">Transferase</keyword>
<dbReference type="UniPathway" id="UPA00557">
    <property type="reaction ID" value="UER00614"/>
</dbReference>
<evidence type="ECO:0000256" key="1">
    <source>
        <dbReference type="ARBA" id="ARBA00001698"/>
    </source>
</evidence>
<dbReference type="Pfam" id="PF01148">
    <property type="entry name" value="CTP_transf_1"/>
    <property type="match status" value="1"/>
</dbReference>
<dbReference type="GO" id="GO:0004605">
    <property type="term" value="F:phosphatidate cytidylyltransferase activity"/>
    <property type="evidence" value="ECO:0007669"/>
    <property type="project" value="UniProtKB-EC"/>
</dbReference>
<evidence type="ECO:0000256" key="13">
    <source>
        <dbReference type="ARBA" id="ARBA00022989"/>
    </source>
</evidence>
<evidence type="ECO:0000256" key="12">
    <source>
        <dbReference type="ARBA" id="ARBA00022695"/>
    </source>
</evidence>
<protein>
    <recommendedName>
        <fullName evidence="7 18">Phosphatidate cytidylyltransferase</fullName>
        <ecNumber evidence="6 18">2.7.7.41</ecNumber>
    </recommendedName>
</protein>
<proteinExistence type="inferred from homology"/>
<evidence type="ECO:0000313" key="20">
    <source>
        <dbReference type="EMBL" id="ACZ13262.1"/>
    </source>
</evidence>
<evidence type="ECO:0000313" key="21">
    <source>
        <dbReference type="Proteomes" id="UP000002222"/>
    </source>
</evidence>
<dbReference type="HOGENOM" id="CLU_037294_1_0_7"/>
<evidence type="ECO:0000256" key="14">
    <source>
        <dbReference type="ARBA" id="ARBA00023098"/>
    </source>
</evidence>
<dbReference type="KEGG" id="sdl:Sdel_2250"/>
<feature type="transmembrane region" description="Helical" evidence="19">
    <location>
        <begin position="168"/>
        <end position="198"/>
    </location>
</feature>
<dbReference type="PANTHER" id="PTHR46382">
    <property type="entry name" value="PHOSPHATIDATE CYTIDYLYLTRANSFERASE"/>
    <property type="match status" value="1"/>
</dbReference>
<feature type="transmembrane region" description="Helical" evidence="19">
    <location>
        <begin position="60"/>
        <end position="76"/>
    </location>
</feature>
<reference evidence="20 21" key="2">
    <citation type="journal article" date="2010" name="Stand. Genomic Sci.">
        <title>Complete genome sequence of Sulfurospirillum deleyianum type strain (5175).</title>
        <authorList>
            <person name="Sikorski J."/>
            <person name="Lapidus A."/>
            <person name="Copeland A."/>
            <person name="Glavina Del Rio T."/>
            <person name="Nolan M."/>
            <person name="Lucas S."/>
            <person name="Chen F."/>
            <person name="Tice H."/>
            <person name="Cheng J.F."/>
            <person name="Saunders E."/>
            <person name="Bruce D."/>
            <person name="Goodwin L."/>
            <person name="Pitluck S."/>
            <person name="Ovchinnikova G."/>
            <person name="Pati A."/>
            <person name="Ivanova N."/>
            <person name="Mavromatis K."/>
            <person name="Chen A."/>
            <person name="Palaniappan K."/>
            <person name="Chain P."/>
            <person name="Land M."/>
            <person name="Hauser L."/>
            <person name="Chang Y.J."/>
            <person name="Jeffries C.D."/>
            <person name="Brettin T."/>
            <person name="Detter J.C."/>
            <person name="Han C."/>
            <person name="Rohde M."/>
            <person name="Lang E."/>
            <person name="Spring S."/>
            <person name="Goker M."/>
            <person name="Bristow J."/>
            <person name="Eisen J.A."/>
            <person name="Markowitz V."/>
            <person name="Hugenholtz P."/>
            <person name="Kyrpides N.C."/>
            <person name="Klenk H.P."/>
        </authorList>
    </citation>
    <scope>NUCLEOTIDE SEQUENCE [LARGE SCALE GENOMIC DNA]</scope>
    <source>
        <strain evidence="21">ATCC 51133 / DSM 6946 / 5175</strain>
    </source>
</reference>
<evidence type="ECO:0000256" key="10">
    <source>
        <dbReference type="ARBA" id="ARBA00022679"/>
    </source>
</evidence>
<dbReference type="STRING" id="525898.Sdel_2250"/>
<keyword evidence="17" id="KW-1208">Phospholipid metabolism</keyword>
<feature type="transmembrane region" description="Helical" evidence="19">
    <location>
        <begin position="128"/>
        <end position="147"/>
    </location>
</feature>
<keyword evidence="13 19" id="KW-1133">Transmembrane helix</keyword>
<feature type="transmembrane region" description="Helical" evidence="19">
    <location>
        <begin position="20"/>
        <end position="48"/>
    </location>
</feature>
<evidence type="ECO:0000256" key="19">
    <source>
        <dbReference type="SAM" id="Phobius"/>
    </source>
</evidence>
<dbReference type="EC" id="2.7.7.41" evidence="6 18"/>
<evidence type="ECO:0000256" key="2">
    <source>
        <dbReference type="ARBA" id="ARBA00004651"/>
    </source>
</evidence>
<feature type="transmembrane region" description="Helical" evidence="19">
    <location>
        <begin position="236"/>
        <end position="253"/>
    </location>
</feature>
<evidence type="ECO:0000256" key="15">
    <source>
        <dbReference type="ARBA" id="ARBA00023136"/>
    </source>
</evidence>
<evidence type="ECO:0000256" key="9">
    <source>
        <dbReference type="ARBA" id="ARBA00022516"/>
    </source>
</evidence>
<evidence type="ECO:0000256" key="4">
    <source>
        <dbReference type="ARBA" id="ARBA00005189"/>
    </source>
</evidence>
<dbReference type="EMBL" id="CP001816">
    <property type="protein sequence ID" value="ACZ13262.1"/>
    <property type="molecule type" value="Genomic_DNA"/>
</dbReference>
<dbReference type="GO" id="GO:0005886">
    <property type="term" value="C:plasma membrane"/>
    <property type="evidence" value="ECO:0007669"/>
    <property type="project" value="UniProtKB-SubCell"/>
</dbReference>
<organism evidence="20 21">
    <name type="scientific">Sulfurospirillum deleyianum (strain ATCC 51133 / DSM 6946 / 5175)</name>
    <dbReference type="NCBI Taxonomy" id="525898"/>
    <lineage>
        <taxon>Bacteria</taxon>
        <taxon>Pseudomonadati</taxon>
        <taxon>Campylobacterota</taxon>
        <taxon>Epsilonproteobacteria</taxon>
        <taxon>Campylobacterales</taxon>
        <taxon>Sulfurospirillaceae</taxon>
        <taxon>Sulfurospirillum</taxon>
    </lineage>
</organism>
<dbReference type="eggNOG" id="COG4589">
    <property type="taxonomic scope" value="Bacteria"/>
</dbReference>
<evidence type="ECO:0000256" key="5">
    <source>
        <dbReference type="ARBA" id="ARBA00010185"/>
    </source>
</evidence>
<evidence type="ECO:0000256" key="11">
    <source>
        <dbReference type="ARBA" id="ARBA00022692"/>
    </source>
</evidence>
<keyword evidence="12 18" id="KW-0548">Nucleotidyltransferase</keyword>
<comment type="catalytic activity">
    <reaction evidence="1 18">
        <text>a 1,2-diacyl-sn-glycero-3-phosphate + CTP + H(+) = a CDP-1,2-diacyl-sn-glycerol + diphosphate</text>
        <dbReference type="Rhea" id="RHEA:16229"/>
        <dbReference type="ChEBI" id="CHEBI:15378"/>
        <dbReference type="ChEBI" id="CHEBI:33019"/>
        <dbReference type="ChEBI" id="CHEBI:37563"/>
        <dbReference type="ChEBI" id="CHEBI:58332"/>
        <dbReference type="ChEBI" id="CHEBI:58608"/>
        <dbReference type="EC" id="2.7.7.41"/>
    </reaction>
</comment>
<dbReference type="OrthoDB" id="9799199at2"/>
<accession>D1B592</accession>
<evidence type="ECO:0000256" key="3">
    <source>
        <dbReference type="ARBA" id="ARBA00005119"/>
    </source>
</evidence>
<reference evidence="21" key="1">
    <citation type="submission" date="2009-11" db="EMBL/GenBank/DDBJ databases">
        <title>The complete genome of Sulfurospirillum deleyianum DSM 6946.</title>
        <authorList>
            <consortium name="US DOE Joint Genome Institute (JGI-PGF)"/>
            <person name="Lucas S."/>
            <person name="Copeland A."/>
            <person name="Lapidus A."/>
            <person name="Glavina del Rio T."/>
            <person name="Dalin E."/>
            <person name="Tice H."/>
            <person name="Bruce D."/>
            <person name="Goodwin L."/>
            <person name="Pitluck S."/>
            <person name="Kyrpides N."/>
            <person name="Mavromatis K."/>
            <person name="Ivanova N."/>
            <person name="Ovchinnikova G."/>
            <person name="Munk A.C."/>
            <person name="Lu M."/>
            <person name="Brettin T."/>
            <person name="Detter J.C."/>
            <person name="Han C."/>
            <person name="Tapia R."/>
            <person name="Larimer F."/>
            <person name="Land M."/>
            <person name="Hauser L."/>
            <person name="Markowitz V."/>
            <person name="Cheng J.F."/>
            <person name="Hugenholtz P."/>
            <person name="Woyke T."/>
            <person name="Wu D."/>
            <person name="Aumann P."/>
            <person name="Schneider S."/>
            <person name="Lang E."/>
            <person name="Spring S."/>
            <person name="Klenk H.P."/>
            <person name="Eisen J.A."/>
        </authorList>
    </citation>
    <scope>NUCLEOTIDE SEQUENCE [LARGE SCALE GENOMIC DNA]</scope>
    <source>
        <strain evidence="21">ATCC 51133 / DSM 6946 / 5175</strain>
    </source>
</reference>
<evidence type="ECO:0000256" key="17">
    <source>
        <dbReference type="ARBA" id="ARBA00023264"/>
    </source>
</evidence>
<keyword evidence="9" id="KW-0444">Lipid biosynthesis</keyword>
<evidence type="ECO:0000256" key="18">
    <source>
        <dbReference type="RuleBase" id="RU003938"/>
    </source>
</evidence>
<keyword evidence="15 19" id="KW-0472">Membrane</keyword>
<dbReference type="AlphaFoldDB" id="D1B592"/>
<dbReference type="GO" id="GO:0016024">
    <property type="term" value="P:CDP-diacylglycerol biosynthetic process"/>
    <property type="evidence" value="ECO:0007669"/>
    <property type="project" value="UniProtKB-UniPathway"/>
</dbReference>
<keyword evidence="8" id="KW-1003">Cell membrane</keyword>
<keyword evidence="21" id="KW-1185">Reference proteome</keyword>
<name>D1B592_SULD5</name>
<comment type="subcellular location">
    <subcellularLocation>
        <location evidence="2">Cell membrane</location>
        <topology evidence="2">Multi-pass membrane protein</topology>
    </subcellularLocation>
</comment>
<dbReference type="PANTHER" id="PTHR46382:SF1">
    <property type="entry name" value="PHOSPHATIDATE CYTIDYLYLTRANSFERASE"/>
    <property type="match status" value="1"/>
</dbReference>
<feature type="transmembrane region" description="Helical" evidence="19">
    <location>
        <begin position="104"/>
        <end position="122"/>
    </location>
</feature>
<gene>
    <name evidence="20" type="ordered locus">Sdel_2250</name>
</gene>
<dbReference type="Proteomes" id="UP000002222">
    <property type="component" value="Chromosome"/>
</dbReference>
<sequence precursor="true">MNFKTLYESNKQRVLTGFVMLGVASLLAFLDNLIVTWLVLGIVYLFAFHEAMNLFGVKEVKLYVYAVLLWLVAYVYPNPDDLIYLVLILSLSIMAYTKTVDYKLLAPFFYPSISMLFLYALYHDFGMSVLVWLVFIVALTDTGAYFVGKSVGKTPFSPSSPNKTLEGVAGGVMIGSIVGAIYGTFFIPLWLSVLIAFLTSISSVFGDLFESYLKREAGVKDSGALFPGHGGMLDRLDGYLFGGVVMVILLRGLA</sequence>
<keyword evidence="16" id="KW-0594">Phospholipid biosynthesis</keyword>
<dbReference type="InterPro" id="IPR000374">
    <property type="entry name" value="PC_trans"/>
</dbReference>
<comment type="pathway">
    <text evidence="3 18">Phospholipid metabolism; CDP-diacylglycerol biosynthesis; CDP-diacylglycerol from sn-glycerol 3-phosphate: step 3/3.</text>
</comment>
<evidence type="ECO:0000256" key="7">
    <source>
        <dbReference type="ARBA" id="ARBA00019373"/>
    </source>
</evidence>
<feature type="transmembrane region" description="Helical" evidence="19">
    <location>
        <begin position="82"/>
        <end position="97"/>
    </location>
</feature>